<proteinExistence type="predicted"/>
<feature type="region of interest" description="Disordered" evidence="1">
    <location>
        <begin position="77"/>
        <end position="99"/>
    </location>
</feature>
<feature type="compositionally biased region" description="Basic and acidic residues" evidence="1">
    <location>
        <begin position="77"/>
        <end position="88"/>
    </location>
</feature>
<gene>
    <name evidence="2" type="ORF">S308_12435</name>
</gene>
<evidence type="ECO:0000313" key="2">
    <source>
        <dbReference type="EMBL" id="EBP3986218.1"/>
    </source>
</evidence>
<accession>A0A5U3EDV5</accession>
<dbReference type="EMBL" id="AAGLPU010000015">
    <property type="protein sequence ID" value="EBP3986218.1"/>
    <property type="molecule type" value="Genomic_DNA"/>
</dbReference>
<evidence type="ECO:0000256" key="1">
    <source>
        <dbReference type="SAM" id="MobiDB-lite"/>
    </source>
</evidence>
<name>A0A5U3EDV5_SALET</name>
<feature type="compositionally biased region" description="Basic residues" evidence="1">
    <location>
        <begin position="89"/>
        <end position="99"/>
    </location>
</feature>
<dbReference type="AlphaFoldDB" id="A0A5U3EDV5"/>
<comment type="caution">
    <text evidence="2">The sequence shown here is derived from an EMBL/GenBank/DDBJ whole genome shotgun (WGS) entry which is preliminary data.</text>
</comment>
<reference evidence="2" key="1">
    <citation type="submission" date="2018-07" db="EMBL/GenBank/DDBJ databases">
        <authorList>
            <consortium name="GenomeTrakr network: Whole genome sequencing for foodborne pathogen traceback"/>
        </authorList>
    </citation>
    <scope>NUCLEOTIDE SEQUENCE</scope>
    <source>
        <strain evidence="2">CFSAN002857</strain>
    </source>
</reference>
<organism evidence="2">
    <name type="scientific">Salmonella enterica I</name>
    <dbReference type="NCBI Taxonomy" id="59201"/>
    <lineage>
        <taxon>Bacteria</taxon>
        <taxon>Pseudomonadati</taxon>
        <taxon>Pseudomonadota</taxon>
        <taxon>Gammaproteobacteria</taxon>
        <taxon>Enterobacterales</taxon>
        <taxon>Enterobacteriaceae</taxon>
        <taxon>Salmonella</taxon>
    </lineage>
</organism>
<protein>
    <submittedName>
        <fullName evidence="2">Uncharacterized protein</fullName>
    </submittedName>
</protein>
<sequence length="99" mass="11565">MIIDERFIKWSMVLVEAGKPSPSLAELYKGNTKGLIFYKTRELASNAAAKRNEQLAGTKSTSRFKIIKLHDAEAQQKHDFQLKQERQRRDARHMRRFGF</sequence>